<evidence type="ECO:0000313" key="2">
    <source>
        <dbReference type="Proteomes" id="UP001217089"/>
    </source>
</evidence>
<sequence>MDIPDKKLWLQIMLYILALEHTFLQRWPDLKIIKPRSLEIAKAKSATQSAIDNKFDNILTSNHLKQRPQGKNNVDDK</sequence>
<dbReference type="Proteomes" id="UP001217089">
    <property type="component" value="Unassembled WGS sequence"/>
</dbReference>
<feature type="non-terminal residue" evidence="1">
    <location>
        <position position="77"/>
    </location>
</feature>
<name>A0ABQ9EZ06_TEGGR</name>
<proteinExistence type="predicted"/>
<reference evidence="1 2" key="1">
    <citation type="submission" date="2022-12" db="EMBL/GenBank/DDBJ databases">
        <title>Chromosome-level genome of Tegillarca granosa.</title>
        <authorList>
            <person name="Kim J."/>
        </authorList>
    </citation>
    <scope>NUCLEOTIDE SEQUENCE [LARGE SCALE GENOMIC DNA]</scope>
    <source>
        <strain evidence="1">Teg-2019</strain>
        <tissue evidence="1">Adductor muscle</tissue>
    </source>
</reference>
<dbReference type="EMBL" id="JARBDR010000640">
    <property type="protein sequence ID" value="KAJ8310402.1"/>
    <property type="molecule type" value="Genomic_DNA"/>
</dbReference>
<protein>
    <submittedName>
        <fullName evidence="1">Uncharacterized protein</fullName>
    </submittedName>
</protein>
<comment type="caution">
    <text evidence="1">The sequence shown here is derived from an EMBL/GenBank/DDBJ whole genome shotgun (WGS) entry which is preliminary data.</text>
</comment>
<evidence type="ECO:0000313" key="1">
    <source>
        <dbReference type="EMBL" id="KAJ8310402.1"/>
    </source>
</evidence>
<gene>
    <name evidence="1" type="ORF">KUTeg_012267</name>
</gene>
<accession>A0ABQ9EZ06</accession>
<keyword evidence="2" id="KW-1185">Reference proteome</keyword>
<organism evidence="1 2">
    <name type="scientific">Tegillarca granosa</name>
    <name type="common">Malaysian cockle</name>
    <name type="synonym">Anadara granosa</name>
    <dbReference type="NCBI Taxonomy" id="220873"/>
    <lineage>
        <taxon>Eukaryota</taxon>
        <taxon>Metazoa</taxon>
        <taxon>Spiralia</taxon>
        <taxon>Lophotrochozoa</taxon>
        <taxon>Mollusca</taxon>
        <taxon>Bivalvia</taxon>
        <taxon>Autobranchia</taxon>
        <taxon>Pteriomorphia</taxon>
        <taxon>Arcoida</taxon>
        <taxon>Arcoidea</taxon>
        <taxon>Arcidae</taxon>
        <taxon>Tegillarca</taxon>
    </lineage>
</organism>